<dbReference type="AlphaFoldDB" id="A0A2H1WYS4"/>
<sequence>MSDSSGISLYKGHRIASFVASATAEQGVSGSIPGSGKVLLSSFRFFENISVVTRSLELCPFKVIPVFTGCVRLGGKESVRVRNSHQALSYGLSDRLPGPQLEKRKAVK</sequence>
<name>A0A2H1WYS4_SPOFR</name>
<accession>A0A2H1WYS4</accession>
<protein>
    <submittedName>
        <fullName evidence="1">SFRICE_037745</fullName>
    </submittedName>
</protein>
<evidence type="ECO:0000313" key="1">
    <source>
        <dbReference type="EMBL" id="SOQ57544.1"/>
    </source>
</evidence>
<dbReference type="EMBL" id="ODYU01011657">
    <property type="protein sequence ID" value="SOQ57544.1"/>
    <property type="molecule type" value="Genomic_DNA"/>
</dbReference>
<proteinExistence type="predicted"/>
<organism evidence="1">
    <name type="scientific">Spodoptera frugiperda</name>
    <name type="common">Fall armyworm</name>
    <dbReference type="NCBI Taxonomy" id="7108"/>
    <lineage>
        <taxon>Eukaryota</taxon>
        <taxon>Metazoa</taxon>
        <taxon>Ecdysozoa</taxon>
        <taxon>Arthropoda</taxon>
        <taxon>Hexapoda</taxon>
        <taxon>Insecta</taxon>
        <taxon>Pterygota</taxon>
        <taxon>Neoptera</taxon>
        <taxon>Endopterygota</taxon>
        <taxon>Lepidoptera</taxon>
        <taxon>Glossata</taxon>
        <taxon>Ditrysia</taxon>
        <taxon>Noctuoidea</taxon>
        <taxon>Noctuidae</taxon>
        <taxon>Amphipyrinae</taxon>
        <taxon>Spodoptera</taxon>
    </lineage>
</organism>
<gene>
    <name evidence="1" type="ORF">SFRICE_037745</name>
</gene>
<reference evidence="1" key="1">
    <citation type="submission" date="2016-07" db="EMBL/GenBank/DDBJ databases">
        <authorList>
            <person name="Bretaudeau A."/>
        </authorList>
    </citation>
    <scope>NUCLEOTIDE SEQUENCE</scope>
    <source>
        <strain evidence="1">Rice</strain>
        <tissue evidence="1">Whole body</tissue>
    </source>
</reference>